<dbReference type="Gene3D" id="3.90.1300.10">
    <property type="entry name" value="Amidase signature (AS) domain"/>
    <property type="match status" value="1"/>
</dbReference>
<sequence length="509" mass="55881">MKSMTVKKALGLLRKHDISPIELVDMCHRRLKETTNLNYMVHNIPSQLLHKHARIAEQSYVKGSSKALDGIPVAFKDNFCMRNIPTTCASRMLLNYKPPYTATMVEKVAQAGGIIVGKTNMDEFAMGSGSVDSCYGPVVNPWNFALNLQGQESILDEESSLSDWFISGGSSGGSAAAVAAGACLAAFGSDTGGSTRNPASYCGLVGLKATYGLLSRHGMIPLVNSMDVPGIVTKTVEDSAILLNAVAGHDVRDSTTVQEKYAPFEIDDTFDVSKVYVGIPREFHTPGLSPEVLKLWKATADALEQAGAKVAEVSMPHAKHCLNCYHVLCCCEVASNFSRYTGIEFGLRCGSEESTEDLYAESRHHGFNDVVRGRILAGNFFLLRRNFDRFFLKAQRIRRLISNDFKAVFSSGIHFLLTPTTLTDAPSFSWFSQKDNRTRSAEQDIFTTAANMAGTPAVSLPLSNSQRGLPLSLQLMGPHFSESRLLSLAYWLEQQAHFQHLDLDFLDRK</sequence>
<comment type="function">
    <text evidence="5">Allows the formation of correctly charged Gln-tRNA(Gln) through the transamidation of misacylated Glu-tRNA(Gln) in the mitochondria. The reaction takes place in the presence of glutamine and ATP through an activated gamma-phospho-Glu-tRNA(Gln).</text>
</comment>
<dbReference type="InterPro" id="IPR000120">
    <property type="entry name" value="Amidase"/>
</dbReference>
<feature type="active site" description="Charge relay system" evidence="5">
    <location>
        <position position="76"/>
    </location>
</feature>
<evidence type="ECO:0000259" key="6">
    <source>
        <dbReference type="Pfam" id="PF01425"/>
    </source>
</evidence>
<dbReference type="GO" id="GO:0070681">
    <property type="term" value="P:glutaminyl-tRNAGln biosynthesis via transamidation"/>
    <property type="evidence" value="ECO:0007669"/>
    <property type="project" value="UniProtKB-UniRule"/>
</dbReference>
<dbReference type="InterPro" id="IPR023631">
    <property type="entry name" value="Amidase_dom"/>
</dbReference>
<dbReference type="GO" id="GO:0050567">
    <property type="term" value="F:glutaminyl-tRNA synthase (glutamine-hydrolyzing) activity"/>
    <property type="evidence" value="ECO:0007669"/>
    <property type="project" value="UniProtKB-UniRule"/>
</dbReference>
<reference evidence="7" key="1">
    <citation type="journal article" date="2023" name="G3 (Bethesda)">
        <title>A reference genome for the long-term kleptoplast-retaining sea slug Elysia crispata morphotype clarki.</title>
        <authorList>
            <person name="Eastman K.E."/>
            <person name="Pendleton A.L."/>
            <person name="Shaikh M.A."/>
            <person name="Suttiyut T."/>
            <person name="Ogas R."/>
            <person name="Tomko P."/>
            <person name="Gavelis G."/>
            <person name="Widhalm J.R."/>
            <person name="Wisecaver J.H."/>
        </authorList>
    </citation>
    <scope>NUCLEOTIDE SEQUENCE</scope>
    <source>
        <strain evidence="7">ECLA1</strain>
    </source>
</reference>
<dbReference type="GO" id="GO:0005524">
    <property type="term" value="F:ATP binding"/>
    <property type="evidence" value="ECO:0007669"/>
    <property type="project" value="UniProtKB-KW"/>
</dbReference>
<dbReference type="HAMAP" id="MF_00120">
    <property type="entry name" value="GatA"/>
    <property type="match status" value="1"/>
</dbReference>
<evidence type="ECO:0000256" key="3">
    <source>
        <dbReference type="ARBA" id="ARBA00022840"/>
    </source>
</evidence>
<keyword evidence="3 5" id="KW-0067">ATP-binding</keyword>
<name>A0AAE0XEE8_9GAST</name>
<comment type="similarity">
    <text evidence="5">Belongs to the amidase family. GatA subfamily.</text>
</comment>
<dbReference type="InterPro" id="IPR004412">
    <property type="entry name" value="GatA"/>
</dbReference>
<dbReference type="SUPFAM" id="SSF75304">
    <property type="entry name" value="Amidase signature (AS) enzymes"/>
    <property type="match status" value="1"/>
</dbReference>
<dbReference type="Proteomes" id="UP001283361">
    <property type="component" value="Unassembled WGS sequence"/>
</dbReference>
<evidence type="ECO:0000313" key="8">
    <source>
        <dbReference type="Proteomes" id="UP001283361"/>
    </source>
</evidence>
<accession>A0AAE0XEE8</accession>
<evidence type="ECO:0000256" key="4">
    <source>
        <dbReference type="ARBA" id="ARBA00022917"/>
    </source>
</evidence>
<dbReference type="InterPro" id="IPR036928">
    <property type="entry name" value="AS_sf"/>
</dbReference>
<evidence type="ECO:0000256" key="5">
    <source>
        <dbReference type="HAMAP-Rule" id="MF_03150"/>
    </source>
</evidence>
<dbReference type="EMBL" id="JAWDGP010008076">
    <property type="protein sequence ID" value="KAK3691765.1"/>
    <property type="molecule type" value="Genomic_DNA"/>
</dbReference>
<organism evidence="7 8">
    <name type="scientific">Elysia crispata</name>
    <name type="common">lettuce slug</name>
    <dbReference type="NCBI Taxonomy" id="231223"/>
    <lineage>
        <taxon>Eukaryota</taxon>
        <taxon>Metazoa</taxon>
        <taxon>Spiralia</taxon>
        <taxon>Lophotrochozoa</taxon>
        <taxon>Mollusca</taxon>
        <taxon>Gastropoda</taxon>
        <taxon>Heterobranchia</taxon>
        <taxon>Euthyneura</taxon>
        <taxon>Panpulmonata</taxon>
        <taxon>Sacoglossa</taxon>
        <taxon>Placobranchoidea</taxon>
        <taxon>Plakobranchidae</taxon>
        <taxon>Elysia</taxon>
    </lineage>
</organism>
<keyword evidence="4 5" id="KW-0648">Protein biosynthesis</keyword>
<dbReference type="Pfam" id="PF01425">
    <property type="entry name" value="Amidase"/>
    <property type="match status" value="1"/>
</dbReference>
<keyword evidence="2 5" id="KW-0547">Nucleotide-binding</keyword>
<dbReference type="AlphaFoldDB" id="A0AAE0XEE8"/>
<feature type="active site" description="Acyl-ester intermediate" evidence="5">
    <location>
        <position position="194"/>
    </location>
</feature>
<feature type="domain" description="Amidase" evidence="6">
    <location>
        <begin position="22"/>
        <end position="486"/>
    </location>
</feature>
<proteinExistence type="inferred from homology"/>
<dbReference type="GO" id="GO:0032543">
    <property type="term" value="P:mitochondrial translation"/>
    <property type="evidence" value="ECO:0007669"/>
    <property type="project" value="UniProtKB-UniRule"/>
</dbReference>
<comment type="subunit">
    <text evidence="5">Subunit of the heterotrimeric GatCAB amidotransferase (AdT) complex, composed of A, B and C subunits.</text>
</comment>
<evidence type="ECO:0000313" key="7">
    <source>
        <dbReference type="EMBL" id="KAK3691765.1"/>
    </source>
</evidence>
<dbReference type="PANTHER" id="PTHR11895:SF7">
    <property type="entry name" value="GLUTAMYL-TRNA(GLN) AMIDOTRANSFERASE SUBUNIT A, MITOCHONDRIAL"/>
    <property type="match status" value="1"/>
</dbReference>
<dbReference type="GO" id="GO:0030956">
    <property type="term" value="C:glutamyl-tRNA(Gln) amidotransferase complex"/>
    <property type="evidence" value="ECO:0007669"/>
    <property type="project" value="UniProtKB-UniRule"/>
</dbReference>
<keyword evidence="5" id="KW-0496">Mitochondrion</keyword>
<dbReference type="PANTHER" id="PTHR11895">
    <property type="entry name" value="TRANSAMIDASE"/>
    <property type="match status" value="1"/>
</dbReference>
<dbReference type="GO" id="GO:0005739">
    <property type="term" value="C:mitochondrion"/>
    <property type="evidence" value="ECO:0007669"/>
    <property type="project" value="UniProtKB-SubCell"/>
</dbReference>
<evidence type="ECO:0000256" key="1">
    <source>
        <dbReference type="ARBA" id="ARBA00022598"/>
    </source>
</evidence>
<protein>
    <recommendedName>
        <fullName evidence="5">Glutamyl-tRNA(Gln) amidotransferase subunit A, mitochondrial</fullName>
        <shortName evidence="5">Glu-AdT subunit A</shortName>
        <ecNumber evidence="5">6.3.5.7</ecNumber>
    </recommendedName>
</protein>
<feature type="active site" description="Charge relay system" evidence="5">
    <location>
        <position position="170"/>
    </location>
</feature>
<keyword evidence="1 5" id="KW-0436">Ligase</keyword>
<comment type="subcellular location">
    <subcellularLocation>
        <location evidence="5">Mitochondrion</location>
    </subcellularLocation>
</comment>
<keyword evidence="8" id="KW-1185">Reference proteome</keyword>
<comment type="catalytic activity">
    <reaction evidence="5">
        <text>L-glutamyl-tRNA(Gln) + L-glutamine + ATP + H2O = L-glutaminyl-tRNA(Gln) + L-glutamate + ADP + phosphate + H(+)</text>
        <dbReference type="Rhea" id="RHEA:17521"/>
        <dbReference type="Rhea" id="RHEA-COMP:9681"/>
        <dbReference type="Rhea" id="RHEA-COMP:9684"/>
        <dbReference type="ChEBI" id="CHEBI:15377"/>
        <dbReference type="ChEBI" id="CHEBI:15378"/>
        <dbReference type="ChEBI" id="CHEBI:29985"/>
        <dbReference type="ChEBI" id="CHEBI:30616"/>
        <dbReference type="ChEBI" id="CHEBI:43474"/>
        <dbReference type="ChEBI" id="CHEBI:58359"/>
        <dbReference type="ChEBI" id="CHEBI:78520"/>
        <dbReference type="ChEBI" id="CHEBI:78521"/>
        <dbReference type="ChEBI" id="CHEBI:456216"/>
        <dbReference type="EC" id="6.3.5.7"/>
    </reaction>
</comment>
<gene>
    <name evidence="7" type="ORF">RRG08_009579</name>
</gene>
<evidence type="ECO:0000256" key="2">
    <source>
        <dbReference type="ARBA" id="ARBA00022741"/>
    </source>
</evidence>
<comment type="caution">
    <text evidence="7">The sequence shown here is derived from an EMBL/GenBank/DDBJ whole genome shotgun (WGS) entry which is preliminary data.</text>
</comment>
<dbReference type="EC" id="6.3.5.7" evidence="5"/>